<keyword evidence="1" id="KW-1133">Transmembrane helix</keyword>
<dbReference type="HOGENOM" id="CLU_3087669_0_0_1"/>
<gene>
    <name evidence="2" type="ORF">LEMA_uP116690.1</name>
</gene>
<dbReference type="Proteomes" id="UP000002668">
    <property type="component" value="Genome"/>
</dbReference>
<keyword evidence="3" id="KW-1185">Reference proteome</keyword>
<evidence type="ECO:0000256" key="1">
    <source>
        <dbReference type="SAM" id="Phobius"/>
    </source>
</evidence>
<sequence>MGDIKLTVRTVLVKPSTTTTIIIIIIVCITILKAILNSYSYTIFINTTVINP</sequence>
<evidence type="ECO:0000313" key="2">
    <source>
        <dbReference type="EMBL" id="CBX94666.1"/>
    </source>
</evidence>
<keyword evidence="1" id="KW-0812">Transmembrane</keyword>
<accession>E4ZTV6</accession>
<name>E4ZTV6_LEPMJ</name>
<dbReference type="VEuPathDB" id="FungiDB:LEMA_uP116690.1"/>
<dbReference type="EMBL" id="FP929125">
    <property type="protein sequence ID" value="CBX94666.1"/>
    <property type="molecule type" value="Genomic_DNA"/>
</dbReference>
<keyword evidence="1" id="KW-0472">Membrane</keyword>
<protein>
    <submittedName>
        <fullName evidence="2">Predicted protein</fullName>
    </submittedName>
</protein>
<feature type="transmembrane region" description="Helical" evidence="1">
    <location>
        <begin position="20"/>
        <end position="36"/>
    </location>
</feature>
<reference evidence="3" key="1">
    <citation type="journal article" date="2011" name="Nat. Commun.">
        <title>Effector diversification within compartments of the Leptosphaeria maculans genome affected by Repeat-Induced Point mutations.</title>
        <authorList>
            <person name="Rouxel T."/>
            <person name="Grandaubert J."/>
            <person name="Hane J.K."/>
            <person name="Hoede C."/>
            <person name="van de Wouw A.P."/>
            <person name="Couloux A."/>
            <person name="Dominguez V."/>
            <person name="Anthouard V."/>
            <person name="Bally P."/>
            <person name="Bourras S."/>
            <person name="Cozijnsen A.J."/>
            <person name="Ciuffetti L.M."/>
            <person name="Degrave A."/>
            <person name="Dilmaghani A."/>
            <person name="Duret L."/>
            <person name="Fudal I."/>
            <person name="Goodwin S.B."/>
            <person name="Gout L."/>
            <person name="Glaser N."/>
            <person name="Linglin J."/>
            <person name="Kema G.H.J."/>
            <person name="Lapalu N."/>
            <person name="Lawrence C.B."/>
            <person name="May K."/>
            <person name="Meyer M."/>
            <person name="Ollivier B."/>
            <person name="Poulain J."/>
            <person name="Schoch C.L."/>
            <person name="Simon A."/>
            <person name="Spatafora J.W."/>
            <person name="Stachowiak A."/>
            <person name="Turgeon B.G."/>
            <person name="Tyler B.M."/>
            <person name="Vincent D."/>
            <person name="Weissenbach J."/>
            <person name="Amselem J."/>
            <person name="Quesneville H."/>
            <person name="Oliver R.P."/>
            <person name="Wincker P."/>
            <person name="Balesdent M.-H."/>
            <person name="Howlett B.J."/>
        </authorList>
    </citation>
    <scope>NUCLEOTIDE SEQUENCE [LARGE SCALE GENOMIC DNA]</scope>
    <source>
        <strain evidence="3">JN3 / isolate v23.1.3 / race Av1-4-5-6-7-8</strain>
    </source>
</reference>
<proteinExistence type="predicted"/>
<dbReference type="AlphaFoldDB" id="E4ZTV6"/>
<dbReference type="InParanoid" id="E4ZTV6"/>
<organism evidence="3">
    <name type="scientific">Leptosphaeria maculans (strain JN3 / isolate v23.1.3 / race Av1-4-5-6-7-8)</name>
    <name type="common">Blackleg fungus</name>
    <name type="synonym">Phoma lingam</name>
    <dbReference type="NCBI Taxonomy" id="985895"/>
    <lineage>
        <taxon>Eukaryota</taxon>
        <taxon>Fungi</taxon>
        <taxon>Dikarya</taxon>
        <taxon>Ascomycota</taxon>
        <taxon>Pezizomycotina</taxon>
        <taxon>Dothideomycetes</taxon>
        <taxon>Pleosporomycetidae</taxon>
        <taxon>Pleosporales</taxon>
        <taxon>Pleosporineae</taxon>
        <taxon>Leptosphaeriaceae</taxon>
        <taxon>Plenodomus</taxon>
        <taxon>Plenodomus lingam/Leptosphaeria maculans species complex</taxon>
    </lineage>
</organism>
<evidence type="ECO:0000313" key="3">
    <source>
        <dbReference type="Proteomes" id="UP000002668"/>
    </source>
</evidence>